<dbReference type="AlphaFoldDB" id="A0A540W6R0"/>
<keyword evidence="1" id="KW-0472">Membrane</keyword>
<organism evidence="3 4">
    <name type="scientific">Kitasatospora acidiphila</name>
    <dbReference type="NCBI Taxonomy" id="2567942"/>
    <lineage>
        <taxon>Bacteria</taxon>
        <taxon>Bacillati</taxon>
        <taxon>Actinomycetota</taxon>
        <taxon>Actinomycetes</taxon>
        <taxon>Kitasatosporales</taxon>
        <taxon>Streptomycetaceae</taxon>
        <taxon>Kitasatospora</taxon>
    </lineage>
</organism>
<gene>
    <name evidence="3" type="ORF">E6W39_23460</name>
</gene>
<dbReference type="InterPro" id="IPR049790">
    <property type="entry name" value="Rv3655c/TadE"/>
</dbReference>
<keyword evidence="4" id="KW-1185">Reference proteome</keyword>
<accession>A0A540W6R0</accession>
<keyword evidence="1" id="KW-1133">Transmembrane helix</keyword>
<evidence type="ECO:0000256" key="1">
    <source>
        <dbReference type="SAM" id="Phobius"/>
    </source>
</evidence>
<evidence type="ECO:0000313" key="4">
    <source>
        <dbReference type="Proteomes" id="UP000319103"/>
    </source>
</evidence>
<keyword evidence="1" id="KW-0812">Transmembrane</keyword>
<dbReference type="NCBIfam" id="NF041390">
    <property type="entry name" value="TadE_Rv3655c"/>
    <property type="match status" value="1"/>
</dbReference>
<dbReference type="InterPro" id="IPR012495">
    <property type="entry name" value="TadE-like_dom"/>
</dbReference>
<reference evidence="3 4" key="1">
    <citation type="submission" date="2019-06" db="EMBL/GenBank/DDBJ databases">
        <title>Description of Kitasatospora acidophila sp. nov. isolated from pine grove soil, and reclassification of Streptomyces novaecaesareae to Kitasatospora novaeceasareae comb. nov.</title>
        <authorList>
            <person name="Kim M.J."/>
        </authorList>
    </citation>
    <scope>NUCLEOTIDE SEQUENCE [LARGE SCALE GENOMIC DNA]</scope>
    <source>
        <strain evidence="3 4">MMS16-CNU292</strain>
    </source>
</reference>
<dbReference type="Proteomes" id="UP000319103">
    <property type="component" value="Unassembled WGS sequence"/>
</dbReference>
<dbReference type="Pfam" id="PF07811">
    <property type="entry name" value="TadE"/>
    <property type="match status" value="1"/>
</dbReference>
<feature type="domain" description="TadE-like" evidence="2">
    <location>
        <begin position="25"/>
        <end position="67"/>
    </location>
</feature>
<feature type="transmembrane region" description="Helical" evidence="1">
    <location>
        <begin position="33"/>
        <end position="53"/>
    </location>
</feature>
<dbReference type="EMBL" id="VIGB01000003">
    <property type="protein sequence ID" value="TQF04637.1"/>
    <property type="molecule type" value="Genomic_DNA"/>
</dbReference>
<evidence type="ECO:0000259" key="2">
    <source>
        <dbReference type="Pfam" id="PF07811"/>
    </source>
</evidence>
<proteinExistence type="predicted"/>
<evidence type="ECO:0000313" key="3">
    <source>
        <dbReference type="EMBL" id="TQF04637.1"/>
    </source>
</evidence>
<comment type="caution">
    <text evidence="3">The sequence shown here is derived from an EMBL/GenBank/DDBJ whole genome shotgun (WGS) entry which is preliminary data.</text>
</comment>
<sequence>MRSDGGGPGLLRRRLGAAGRVCDGGYVTAETAVLLPALIALMLLLVWGVLVAAAQLRCIDAARVAARAAARGDADPADQARKVAPPGAAVEVVESSDTVRVLVEAQCPGIGRLASTLKVSAVAVAASETASEATVSETTTGRE</sequence>
<name>A0A540W6R0_9ACTN</name>
<dbReference type="RefSeq" id="WP_141635197.1">
    <property type="nucleotide sequence ID" value="NZ_VIGB01000003.1"/>
</dbReference>
<protein>
    <submittedName>
        <fullName evidence="3">Pilus assembly protein TadE</fullName>
    </submittedName>
</protein>